<dbReference type="InterPro" id="IPR003439">
    <property type="entry name" value="ABC_transporter-like_ATP-bd"/>
</dbReference>
<dbReference type="InterPro" id="IPR050611">
    <property type="entry name" value="ABCF"/>
</dbReference>
<comment type="caution">
    <text evidence="7">The sequence shown here is derived from an EMBL/GenBank/DDBJ whole genome shotgun (WGS) entry which is preliminary data.</text>
</comment>
<keyword evidence="3 7" id="KW-0067">ATP-binding</keyword>
<evidence type="ECO:0000313" key="7">
    <source>
        <dbReference type="EMBL" id="MCX7467485.1"/>
    </source>
</evidence>
<feature type="region of interest" description="Disordered" evidence="5">
    <location>
        <begin position="293"/>
        <end position="315"/>
    </location>
</feature>
<dbReference type="GO" id="GO:0016887">
    <property type="term" value="F:ATP hydrolysis activity"/>
    <property type="evidence" value="ECO:0007669"/>
    <property type="project" value="InterPro"/>
</dbReference>
<dbReference type="RefSeq" id="WP_200255547.1">
    <property type="nucleotide sequence ID" value="NZ_JAENIQ020000002.1"/>
</dbReference>
<keyword evidence="1" id="KW-0677">Repeat</keyword>
<organism evidence="7 8">
    <name type="scientific">Corynebacterium pygosceleis</name>
    <dbReference type="NCBI Taxonomy" id="2800406"/>
    <lineage>
        <taxon>Bacteria</taxon>
        <taxon>Bacillati</taxon>
        <taxon>Actinomycetota</taxon>
        <taxon>Actinomycetes</taxon>
        <taxon>Mycobacteriales</taxon>
        <taxon>Corynebacteriaceae</taxon>
        <taxon>Corynebacterium</taxon>
    </lineage>
</organism>
<dbReference type="CDD" id="cd03221">
    <property type="entry name" value="ABCF_EF-3"/>
    <property type="match status" value="1"/>
</dbReference>
<reference evidence="7" key="1">
    <citation type="submission" date="2022-11" db="EMBL/GenBank/DDBJ databases">
        <title>Corynebacterium sp. isolated from Penguins.</title>
        <authorList>
            <person name="Sedlar K."/>
            <person name="Svec P."/>
        </authorList>
    </citation>
    <scope>NUCLEOTIDE SEQUENCE</scope>
    <source>
        <strain evidence="7">P7374</strain>
    </source>
</reference>
<name>A0A9Q4C6L5_9CORY</name>
<feature type="domain" description="ABC transporter" evidence="6">
    <location>
        <begin position="344"/>
        <end position="539"/>
    </location>
</feature>
<dbReference type="InterPro" id="IPR003593">
    <property type="entry name" value="AAA+_ATPase"/>
</dbReference>
<feature type="domain" description="ABC transporter" evidence="6">
    <location>
        <begin position="4"/>
        <end position="264"/>
    </location>
</feature>
<dbReference type="SUPFAM" id="SSF52540">
    <property type="entry name" value="P-loop containing nucleoside triphosphate hydrolases"/>
    <property type="match status" value="2"/>
</dbReference>
<gene>
    <name evidence="7" type="ORF">OS129_01125</name>
</gene>
<evidence type="ECO:0000259" key="6">
    <source>
        <dbReference type="PROSITE" id="PS50893"/>
    </source>
</evidence>
<dbReference type="PANTHER" id="PTHR19211:SF123">
    <property type="entry name" value="ABC TRANSPORTER"/>
    <property type="match status" value="1"/>
</dbReference>
<evidence type="ECO:0000256" key="4">
    <source>
        <dbReference type="SAM" id="Coils"/>
    </source>
</evidence>
<dbReference type="Proteomes" id="UP001071478">
    <property type="component" value="Unassembled WGS sequence"/>
</dbReference>
<evidence type="ECO:0000256" key="5">
    <source>
        <dbReference type="SAM" id="MobiDB-lite"/>
    </source>
</evidence>
<dbReference type="GO" id="GO:0005524">
    <property type="term" value="F:ATP binding"/>
    <property type="evidence" value="ECO:0007669"/>
    <property type="project" value="UniProtKB-KW"/>
</dbReference>
<dbReference type="SMART" id="SM00382">
    <property type="entry name" value="AAA"/>
    <property type="match status" value="2"/>
</dbReference>
<evidence type="ECO:0000256" key="1">
    <source>
        <dbReference type="ARBA" id="ARBA00022737"/>
    </source>
</evidence>
<evidence type="ECO:0000256" key="2">
    <source>
        <dbReference type="ARBA" id="ARBA00022741"/>
    </source>
</evidence>
<protein>
    <submittedName>
        <fullName evidence="7">ABC-F family ATP-binding cassette domain-containing protein</fullName>
    </submittedName>
</protein>
<keyword evidence="4" id="KW-0175">Coiled coil</keyword>
<evidence type="ECO:0000313" key="8">
    <source>
        <dbReference type="Proteomes" id="UP001071478"/>
    </source>
</evidence>
<evidence type="ECO:0000256" key="3">
    <source>
        <dbReference type="ARBA" id="ARBA00022840"/>
    </source>
</evidence>
<keyword evidence="2" id="KW-0547">Nucleotide-binding</keyword>
<dbReference type="InterPro" id="IPR017871">
    <property type="entry name" value="ABC_transporter-like_CS"/>
</dbReference>
<dbReference type="PROSITE" id="PS50893">
    <property type="entry name" value="ABC_TRANSPORTER_2"/>
    <property type="match status" value="2"/>
</dbReference>
<dbReference type="EMBL" id="JAPMKU010000001">
    <property type="protein sequence ID" value="MCX7467485.1"/>
    <property type="molecule type" value="Genomic_DNA"/>
</dbReference>
<sequence length="539" mass="58648">MTTLTLRDLGTAHGARTLFEHLDLVVADGQRWGLTGPNGAGKSTLLAVCSGGDTGAEITGERLLSPPDATVGLLEQEVERGDESVRAFIARRTGVTGALERMDILAEALATGDDATGDAYSAALQEWLDLGGADFDERYERVAARLGLDVAPDLPMTALSGGQAARANLAVILLAGHDILLLDEPTNDLDLAGLEILEDFVASDHRPMMIVSHDREFLARTVTGVVELDSAQRQITVYNGGWEAFLIERERARERAREEYEEYADKVGALKDRVQTQKTWLDKGTKNAIRKSTDNDKHIRHRAGQRSEKQAGKIAQSERALERLEEVEEPRKEWVLQMDIASAPRSGNVVSTLNGVLVDLGDFRLGPVDLQVNYGDRVLITGANGSGKSTLLGLLTDSSALGSGVRLGRIDQAREVFRGAEPLVDVFGAQEPDLGTAELRTLLAKFGLTGDHVHRACDSLSPGERTRAALALLQVRGTNLLVLDEPSNHLDLPAIEQLEQAVESFPGTVLLVTHDRRMRDTFRATRVLEVADGQVRERR</sequence>
<dbReference type="FunFam" id="3.40.50.300:FF:000011">
    <property type="entry name" value="Putative ABC transporter ATP-binding component"/>
    <property type="match status" value="1"/>
</dbReference>
<proteinExistence type="predicted"/>
<dbReference type="PROSITE" id="PS00211">
    <property type="entry name" value="ABC_TRANSPORTER_1"/>
    <property type="match status" value="1"/>
</dbReference>
<dbReference type="PANTHER" id="PTHR19211">
    <property type="entry name" value="ATP-BINDING TRANSPORT PROTEIN-RELATED"/>
    <property type="match status" value="1"/>
</dbReference>
<accession>A0A9Q4C6L5</accession>
<dbReference type="Gene3D" id="3.40.50.300">
    <property type="entry name" value="P-loop containing nucleotide triphosphate hydrolases"/>
    <property type="match status" value="2"/>
</dbReference>
<feature type="coiled-coil region" evidence="4">
    <location>
        <begin position="246"/>
        <end position="273"/>
    </location>
</feature>
<dbReference type="InterPro" id="IPR027417">
    <property type="entry name" value="P-loop_NTPase"/>
</dbReference>
<dbReference type="AlphaFoldDB" id="A0A9Q4C6L5"/>
<dbReference type="Pfam" id="PF00005">
    <property type="entry name" value="ABC_tran"/>
    <property type="match status" value="2"/>
</dbReference>